<organism evidence="2 3">
    <name type="scientific">Halorubrum trueperi</name>
    <dbReference type="NCBI Taxonomy" id="2004704"/>
    <lineage>
        <taxon>Archaea</taxon>
        <taxon>Methanobacteriati</taxon>
        <taxon>Methanobacteriota</taxon>
        <taxon>Stenosarchaea group</taxon>
        <taxon>Halobacteria</taxon>
        <taxon>Halobacteriales</taxon>
        <taxon>Haloferacaceae</taxon>
        <taxon>Halorubrum</taxon>
    </lineage>
</organism>
<dbReference type="Proteomes" id="UP001596333">
    <property type="component" value="Unassembled WGS sequence"/>
</dbReference>
<evidence type="ECO:0000256" key="1">
    <source>
        <dbReference type="SAM" id="MobiDB-lite"/>
    </source>
</evidence>
<name>A0ABD5UF55_9EURY</name>
<dbReference type="RefSeq" id="WP_379764466.1">
    <property type="nucleotide sequence ID" value="NZ_JBHSXI010000001.1"/>
</dbReference>
<evidence type="ECO:0000313" key="2">
    <source>
        <dbReference type="EMBL" id="MFC6887926.1"/>
    </source>
</evidence>
<proteinExistence type="predicted"/>
<gene>
    <name evidence="2" type="ORF">ACFQEY_02485</name>
</gene>
<dbReference type="AlphaFoldDB" id="A0ABD5UF55"/>
<feature type="compositionally biased region" description="Basic and acidic residues" evidence="1">
    <location>
        <begin position="11"/>
        <end position="38"/>
    </location>
</feature>
<feature type="region of interest" description="Disordered" evidence="1">
    <location>
        <begin position="1"/>
        <end position="38"/>
    </location>
</feature>
<feature type="compositionally biased region" description="Polar residues" evidence="1">
    <location>
        <begin position="1"/>
        <end position="10"/>
    </location>
</feature>
<evidence type="ECO:0000313" key="3">
    <source>
        <dbReference type="Proteomes" id="UP001596333"/>
    </source>
</evidence>
<accession>A0ABD5UF55</accession>
<protein>
    <recommendedName>
        <fullName evidence="4">DNA-binding protein</fullName>
    </recommendedName>
</protein>
<comment type="caution">
    <text evidence="2">The sequence shown here is derived from an EMBL/GenBank/DDBJ whole genome shotgun (WGS) entry which is preliminary data.</text>
</comment>
<reference evidence="2 3" key="1">
    <citation type="journal article" date="2019" name="Int. J. Syst. Evol. Microbiol.">
        <title>The Global Catalogue of Microorganisms (GCM) 10K type strain sequencing project: providing services to taxonomists for standard genome sequencing and annotation.</title>
        <authorList>
            <consortium name="The Broad Institute Genomics Platform"/>
            <consortium name="The Broad Institute Genome Sequencing Center for Infectious Disease"/>
            <person name="Wu L."/>
            <person name="Ma J."/>
        </authorList>
    </citation>
    <scope>NUCLEOTIDE SEQUENCE [LARGE SCALE GENOMIC DNA]</scope>
    <source>
        <strain evidence="2 3">Y73</strain>
    </source>
</reference>
<sequence>MSGAATNGTTEHFDRFDNADAARDYVDQRAREQQERKEEAVEVYGAARELFLNRYRDSFSVERHGTEIEFYRPVGANADLGNFEDRELAQRLKHGAELLAEVEQRRLETIRGLQSNDVDLEALYDDALEGTELMRKVLSAHAVDESFRDPDVWTAIFRDDDTIGEVFDDFSTEGAAEEQQQKLAALQSMMSDDDSDS</sequence>
<keyword evidence="3" id="KW-1185">Reference proteome</keyword>
<dbReference type="EMBL" id="JBHSXI010000001">
    <property type="protein sequence ID" value="MFC6887926.1"/>
    <property type="molecule type" value="Genomic_DNA"/>
</dbReference>
<evidence type="ECO:0008006" key="4">
    <source>
        <dbReference type="Google" id="ProtNLM"/>
    </source>
</evidence>